<keyword evidence="6" id="KW-0186">Copper</keyword>
<dbReference type="Gene3D" id="2.60.310.20">
    <property type="match status" value="1"/>
</dbReference>
<feature type="domain" description="Tyrosinase copper-binding" evidence="11">
    <location>
        <begin position="81"/>
        <end position="98"/>
    </location>
</feature>
<dbReference type="InterPro" id="IPR016216">
    <property type="entry name" value="Monophenol_mOase_fun"/>
</dbReference>
<keyword evidence="5" id="KW-0560">Oxidoreductase</keyword>
<dbReference type="PROSITE" id="PS00498">
    <property type="entry name" value="TYROSINASE_2"/>
    <property type="match status" value="1"/>
</dbReference>
<dbReference type="PANTHER" id="PTHR11474">
    <property type="entry name" value="TYROSINASE FAMILY MEMBER"/>
    <property type="match status" value="1"/>
</dbReference>
<evidence type="ECO:0000256" key="3">
    <source>
        <dbReference type="ARBA" id="ARBA00011906"/>
    </source>
</evidence>
<evidence type="ECO:0000256" key="6">
    <source>
        <dbReference type="ARBA" id="ARBA00023008"/>
    </source>
</evidence>
<accession>A0A9P6C3F1</accession>
<dbReference type="InterPro" id="IPR002227">
    <property type="entry name" value="Tyrosinase_Cu-bd"/>
</dbReference>
<dbReference type="GO" id="GO:0004503">
    <property type="term" value="F:tyrosinase activity"/>
    <property type="evidence" value="ECO:0007669"/>
    <property type="project" value="UniProtKB-EC"/>
</dbReference>
<evidence type="ECO:0000256" key="9">
    <source>
        <dbReference type="ARBA" id="ARBA00048233"/>
    </source>
</evidence>
<comment type="catalytic activity">
    <reaction evidence="9">
        <text>2 L-dopa + O2 = 2 L-dopaquinone + 2 H2O</text>
        <dbReference type="Rhea" id="RHEA:34287"/>
        <dbReference type="ChEBI" id="CHEBI:15377"/>
        <dbReference type="ChEBI" id="CHEBI:15379"/>
        <dbReference type="ChEBI" id="CHEBI:57504"/>
        <dbReference type="ChEBI" id="CHEBI:57924"/>
        <dbReference type="EC" id="1.14.18.1"/>
    </reaction>
</comment>
<evidence type="ECO:0000256" key="5">
    <source>
        <dbReference type="ARBA" id="ARBA00023002"/>
    </source>
</evidence>
<keyword evidence="4" id="KW-0479">Metal-binding</keyword>
<dbReference type="PROSITE" id="PS00497">
    <property type="entry name" value="TYROSINASE_1"/>
    <property type="match status" value="1"/>
</dbReference>
<dbReference type="EMBL" id="MU151201">
    <property type="protein sequence ID" value="KAF9447414.1"/>
    <property type="molecule type" value="Genomic_DNA"/>
</dbReference>
<dbReference type="InterPro" id="IPR041640">
    <property type="entry name" value="Tyrosinase_C"/>
</dbReference>
<dbReference type="GO" id="GO:0046872">
    <property type="term" value="F:metal ion binding"/>
    <property type="evidence" value="ECO:0007669"/>
    <property type="project" value="UniProtKB-KW"/>
</dbReference>
<evidence type="ECO:0000256" key="2">
    <source>
        <dbReference type="ARBA" id="ARBA00009928"/>
    </source>
</evidence>
<organism evidence="13 14">
    <name type="scientific">Macrolepiota fuliginosa MF-IS2</name>
    <dbReference type="NCBI Taxonomy" id="1400762"/>
    <lineage>
        <taxon>Eukaryota</taxon>
        <taxon>Fungi</taxon>
        <taxon>Dikarya</taxon>
        <taxon>Basidiomycota</taxon>
        <taxon>Agaricomycotina</taxon>
        <taxon>Agaricomycetes</taxon>
        <taxon>Agaricomycetidae</taxon>
        <taxon>Agaricales</taxon>
        <taxon>Agaricineae</taxon>
        <taxon>Agaricaceae</taxon>
        <taxon>Macrolepiota</taxon>
    </lineage>
</organism>
<evidence type="ECO:0000256" key="10">
    <source>
        <dbReference type="ARBA" id="ARBA00048881"/>
    </source>
</evidence>
<evidence type="ECO:0000256" key="4">
    <source>
        <dbReference type="ARBA" id="ARBA00022723"/>
    </source>
</evidence>
<proteinExistence type="inferred from homology"/>
<protein>
    <recommendedName>
        <fullName evidence="3">tyrosinase</fullName>
        <ecNumber evidence="3">1.14.18.1</ecNumber>
    </recommendedName>
</protein>
<dbReference type="EC" id="1.14.18.1" evidence="3"/>
<sequence>MSLIATVGPTGGVKNRLDIVEFVKNEKFCTLYVRALQAIQAREQHAYESFFQLAGIHGLPFTEWAKERPSVDPYLAGYCTHGQVLFPTWHRTYVSIYEQILQHAAIEVAKKFTVNPKDWVQAALDLRQPYWDWGFQLVPPDQIIKQEQISIVNYDGKPISVSNPFLRYHFNPIDPSFRPYPDFNTWPTTIRNPNAQKQEDIPGLIAKMKIEAPQIRDKTYSMLKYNDSWELFSNHGVYDDAHANSLEAVHDDIHVIVGYGRIRGHMTQPLFAAFDPIFWLHHANVDRLLSLWQALNPDVWVTPGLNRDGTMGIAPNTEVTKTTPLEPFYETTSKVWTSVPLPDTTKLGYSYPDFNNLVGGDKKLIRDAIHDLIDRRYGHAKPKAASNAALNLLSSFHGVTEDHDKELQMYDWSIHVTFKKFELKDSFSLLFYFAINDGNYDKKDSYVGSINAFRGTTPENCANCKANENLVQEGFIHLNSYIAARTGSFEPKDVHEYLKKNKLSYKIFTDEENVTLTSLKIKVEGLPLRLPPGQTHPKIDRSHAPTIFEDVITYVAA</sequence>
<dbReference type="AlphaFoldDB" id="A0A9P6C3F1"/>
<evidence type="ECO:0000256" key="8">
    <source>
        <dbReference type="ARBA" id="ARBA00023101"/>
    </source>
</evidence>
<keyword evidence="7" id="KW-0503">Monooxygenase</keyword>
<evidence type="ECO:0000256" key="7">
    <source>
        <dbReference type="ARBA" id="ARBA00023033"/>
    </source>
</evidence>
<gene>
    <name evidence="13" type="ORF">P691DRAFT_760814</name>
</gene>
<evidence type="ECO:0000313" key="14">
    <source>
        <dbReference type="Proteomes" id="UP000807342"/>
    </source>
</evidence>
<reference evidence="13" key="1">
    <citation type="submission" date="2020-11" db="EMBL/GenBank/DDBJ databases">
        <authorList>
            <consortium name="DOE Joint Genome Institute"/>
            <person name="Ahrendt S."/>
            <person name="Riley R."/>
            <person name="Andreopoulos W."/>
            <person name="Labutti K."/>
            <person name="Pangilinan J."/>
            <person name="Ruiz-Duenas F.J."/>
            <person name="Barrasa J.M."/>
            <person name="Sanchez-Garcia M."/>
            <person name="Camarero S."/>
            <person name="Miyauchi S."/>
            <person name="Serrano A."/>
            <person name="Linde D."/>
            <person name="Babiker R."/>
            <person name="Drula E."/>
            <person name="Ayuso-Fernandez I."/>
            <person name="Pacheco R."/>
            <person name="Padilla G."/>
            <person name="Ferreira P."/>
            <person name="Barriuso J."/>
            <person name="Kellner H."/>
            <person name="Castanera R."/>
            <person name="Alfaro M."/>
            <person name="Ramirez L."/>
            <person name="Pisabarro A.G."/>
            <person name="Kuo A."/>
            <person name="Tritt A."/>
            <person name="Lipzen A."/>
            <person name="He G."/>
            <person name="Yan M."/>
            <person name="Ng V."/>
            <person name="Cullen D."/>
            <person name="Martin F."/>
            <person name="Rosso M.-N."/>
            <person name="Henrissat B."/>
            <person name="Hibbett D."/>
            <person name="Martinez A.T."/>
            <person name="Grigoriev I.V."/>
        </authorList>
    </citation>
    <scope>NUCLEOTIDE SEQUENCE</scope>
    <source>
        <strain evidence="13">MF-IS2</strain>
    </source>
</reference>
<dbReference type="InterPro" id="IPR050316">
    <property type="entry name" value="Tyrosinase/Hemocyanin"/>
</dbReference>
<feature type="domain" description="Tyrosinase copper-binding" evidence="12">
    <location>
        <begin position="275"/>
        <end position="286"/>
    </location>
</feature>
<dbReference type="GO" id="GO:0042438">
    <property type="term" value="P:melanin biosynthetic process"/>
    <property type="evidence" value="ECO:0007669"/>
    <property type="project" value="UniProtKB-KW"/>
</dbReference>
<dbReference type="Pfam" id="PF18132">
    <property type="entry name" value="Tyrosinase_C"/>
    <property type="match status" value="1"/>
</dbReference>
<dbReference type="PRINTS" id="PR00092">
    <property type="entry name" value="TYROSINASE"/>
</dbReference>
<dbReference type="InterPro" id="IPR008922">
    <property type="entry name" value="Di-copper_centre_dom_sf"/>
</dbReference>
<comment type="catalytic activity">
    <reaction evidence="10">
        <text>L-tyrosine + O2 = L-dopaquinone + H2O</text>
        <dbReference type="Rhea" id="RHEA:18117"/>
        <dbReference type="ChEBI" id="CHEBI:15377"/>
        <dbReference type="ChEBI" id="CHEBI:15379"/>
        <dbReference type="ChEBI" id="CHEBI:57924"/>
        <dbReference type="ChEBI" id="CHEBI:58315"/>
        <dbReference type="EC" id="1.14.18.1"/>
    </reaction>
</comment>
<dbReference type="PANTHER" id="PTHR11474:SF76">
    <property type="entry name" value="SHKT DOMAIN-CONTAINING PROTEIN"/>
    <property type="match status" value="1"/>
</dbReference>
<keyword evidence="8" id="KW-0470">Melanin biosynthesis</keyword>
<name>A0A9P6C3F1_9AGAR</name>
<dbReference type="OrthoDB" id="6132182at2759"/>
<dbReference type="Proteomes" id="UP000807342">
    <property type="component" value="Unassembled WGS sequence"/>
</dbReference>
<evidence type="ECO:0000259" key="11">
    <source>
        <dbReference type="PROSITE" id="PS00497"/>
    </source>
</evidence>
<evidence type="ECO:0000313" key="13">
    <source>
        <dbReference type="EMBL" id="KAF9447414.1"/>
    </source>
</evidence>
<comment type="cofactor">
    <cofactor evidence="1">
        <name>Cu(2+)</name>
        <dbReference type="ChEBI" id="CHEBI:29036"/>
    </cofactor>
</comment>
<evidence type="ECO:0000256" key="1">
    <source>
        <dbReference type="ARBA" id="ARBA00001973"/>
    </source>
</evidence>
<dbReference type="Pfam" id="PF00264">
    <property type="entry name" value="Tyrosinase"/>
    <property type="match status" value="1"/>
</dbReference>
<dbReference type="Gene3D" id="1.10.1280.10">
    <property type="entry name" value="Di-copper center containing domain from catechol oxidase"/>
    <property type="match status" value="1"/>
</dbReference>
<comment type="similarity">
    <text evidence="2">Belongs to the tyrosinase family.</text>
</comment>
<dbReference type="SUPFAM" id="SSF48056">
    <property type="entry name" value="Di-copper centre-containing domain"/>
    <property type="match status" value="1"/>
</dbReference>
<comment type="caution">
    <text evidence="13">The sequence shown here is derived from an EMBL/GenBank/DDBJ whole genome shotgun (WGS) entry which is preliminary data.</text>
</comment>
<keyword evidence="14" id="KW-1185">Reference proteome</keyword>
<dbReference type="PIRSF" id="PIRSF000340">
    <property type="entry name" value="MPO_fungal"/>
    <property type="match status" value="1"/>
</dbReference>
<evidence type="ECO:0000259" key="12">
    <source>
        <dbReference type="PROSITE" id="PS00498"/>
    </source>
</evidence>